<protein>
    <submittedName>
        <fullName evidence="3">Transposase</fullName>
    </submittedName>
</protein>
<dbReference type="PANTHER" id="PTHR33627">
    <property type="entry name" value="TRANSPOSASE"/>
    <property type="match status" value="1"/>
</dbReference>
<dbReference type="Proteomes" id="UP000553209">
    <property type="component" value="Unassembled WGS sequence"/>
</dbReference>
<dbReference type="InterPro" id="IPR038721">
    <property type="entry name" value="IS701-like_DDE_dom"/>
</dbReference>
<sequence length="365" mass="41165">MISQDPCSSTYWLNSLFHSLSQHFTRSEPRTRAWNYLINLVGTPPEEGASSRRNLAHRSSDRRPDSAQRLLTSARWDDKHVRKGLLDFLVNHCGSETSTFYVIETSFAKKGSKAAALKRQFSVDTGRLENCQTAVTLFCRTANGNLFMVDCDLYVPRECFEDTGSRRMLPQELAYRSKSQIASGLIENAIRGGMIPNKVFVSLMCPGKTHVQHVLQLRRIPHCMPLTSLDLARGPGEQRSRGVSVRPSHAPHGGLVPRPAEAHSRGSRLGSSPGNTGKRRYFYVYDPASDTFSDMGRAAQELDQARQAWNAARECVRFDRYSVRSLLGWHRHMTLAMVALAAWEMARTSVRAQEAQEYRRPVPVR</sequence>
<dbReference type="InterPro" id="IPR039365">
    <property type="entry name" value="IS701-like"/>
</dbReference>
<feature type="region of interest" description="Disordered" evidence="1">
    <location>
        <begin position="46"/>
        <end position="67"/>
    </location>
</feature>
<evidence type="ECO:0000259" key="2">
    <source>
        <dbReference type="Pfam" id="PF13546"/>
    </source>
</evidence>
<gene>
    <name evidence="3" type="ORF">HGB44_05925</name>
</gene>
<evidence type="ECO:0000313" key="3">
    <source>
        <dbReference type="EMBL" id="NKY97212.1"/>
    </source>
</evidence>
<dbReference type="Pfam" id="PF13546">
    <property type="entry name" value="DDE_5"/>
    <property type="match status" value="1"/>
</dbReference>
<feature type="region of interest" description="Disordered" evidence="1">
    <location>
        <begin position="231"/>
        <end position="275"/>
    </location>
</feature>
<evidence type="ECO:0000313" key="4">
    <source>
        <dbReference type="Proteomes" id="UP000553209"/>
    </source>
</evidence>
<accession>A0A7X6M9M4</accession>
<keyword evidence="4" id="KW-1185">Reference proteome</keyword>
<reference evidence="3 4" key="1">
    <citation type="submission" date="2020-04" db="EMBL/GenBank/DDBJ databases">
        <title>MicrobeNet Type strains.</title>
        <authorList>
            <person name="Nicholson A.C."/>
        </authorList>
    </citation>
    <scope>NUCLEOTIDE SEQUENCE [LARGE SCALE GENOMIC DNA]</scope>
    <source>
        <strain evidence="3 4">ATCC 23612</strain>
    </source>
</reference>
<name>A0A7X6M9M4_9ACTN</name>
<proteinExistence type="predicted"/>
<evidence type="ECO:0000256" key="1">
    <source>
        <dbReference type="SAM" id="MobiDB-lite"/>
    </source>
</evidence>
<dbReference type="AlphaFoldDB" id="A0A7X6M9M4"/>
<dbReference type="PANTHER" id="PTHR33627:SF1">
    <property type="entry name" value="TRANSPOSASE"/>
    <property type="match status" value="1"/>
</dbReference>
<feature type="domain" description="Transposase IS701-like DDE" evidence="2">
    <location>
        <begin position="20"/>
        <end position="199"/>
    </location>
</feature>
<comment type="caution">
    <text evidence="3">The sequence shown here is derived from an EMBL/GenBank/DDBJ whole genome shotgun (WGS) entry which is preliminary data.</text>
</comment>
<organism evidence="3 4">
    <name type="scientific">Nocardiopsis alborubida</name>
    <dbReference type="NCBI Taxonomy" id="146802"/>
    <lineage>
        <taxon>Bacteria</taxon>
        <taxon>Bacillati</taxon>
        <taxon>Actinomycetota</taxon>
        <taxon>Actinomycetes</taxon>
        <taxon>Streptosporangiales</taxon>
        <taxon>Nocardiopsidaceae</taxon>
        <taxon>Nocardiopsis</taxon>
    </lineage>
</organism>
<dbReference type="EMBL" id="JAAXPG010000004">
    <property type="protein sequence ID" value="NKY97212.1"/>
    <property type="molecule type" value="Genomic_DNA"/>
</dbReference>
<dbReference type="RefSeq" id="WP_061081776.1">
    <property type="nucleotide sequence ID" value="NZ_JAAXPG010000004.1"/>
</dbReference>